<dbReference type="InterPro" id="IPR036179">
    <property type="entry name" value="Ig-like_dom_sf"/>
</dbReference>
<sequence length="676" mass="71807">MTEEAVFRGPDNSADRAMRFSPAKPVALFAVVAVVSALVFGVAECRSLLDDRDAADLQGSRQQYGPDFVHNTGHGIVQNDYHHFDKRHAEMTDDISGVMADSAAVKGENQGEKIGESSIQPTIVTAGLLVEAAEGTTVNLPCKIVGSVDDVAVIWINGTKSIMTDGVSSTADTRVKSGSPSEADTTQGSSDHSLVIEQVSRWDSAQYTCRILSEPAVEITHTLRVIHPAKVLGLTASGATGFLNTLGVKKVTVKEGEPVQLLCNAAGYPEPTVQWTKKAKYQQHQAVQSSGQDSNPSSSLAQPPATVIVSNNREVRIESVSAYRDAGVYECTAHNTESSSAIQGTPIAAPRMTLELEVEYRPDVVVLRRVINTGETYSAQIACSVHAVPKPQVTWEKEQIIGTSESWQPLTVEGPNSRYASNRVSSSNAINGSAVLAGPSYVLKVKQVQGPQDFGRYRCKADNKLGTSYSEPITLTGSPAQPQSSYVEIKEPAGTVPKTPELGWTVDSWSPLVEYQLQYKRQQDPSTSWADLRPQPKVVETSAGGSAAGDERRYTVSYVFGGDQAGQAQADGSAIVPLSLQPGTTYVAHLRARNVHGWSDWSTDVVFSGGKMDDDQANEITQHDGGQTQENGKVLKGSAAGGSSGASSGLRQQSCSAAVATAIVVLVSVAVSASVC</sequence>
<dbReference type="PANTHER" id="PTHR10075:SF100">
    <property type="entry name" value="FASCICLIN-2"/>
    <property type="match status" value="1"/>
</dbReference>
<feature type="domain" description="Ig-like" evidence="4">
    <location>
        <begin position="362"/>
        <end position="476"/>
    </location>
</feature>
<dbReference type="AlphaFoldDB" id="A0A5E4M461"/>
<dbReference type="Gene3D" id="2.60.40.10">
    <property type="entry name" value="Immunoglobulins"/>
    <property type="match status" value="4"/>
</dbReference>
<feature type="region of interest" description="Disordered" evidence="2">
    <location>
        <begin position="610"/>
        <end position="642"/>
    </location>
</feature>
<dbReference type="Pfam" id="PF07686">
    <property type="entry name" value="V-set"/>
    <property type="match status" value="1"/>
</dbReference>
<dbReference type="GO" id="GO:0005886">
    <property type="term" value="C:plasma membrane"/>
    <property type="evidence" value="ECO:0007669"/>
    <property type="project" value="TreeGrafter"/>
</dbReference>
<reference evidence="5 6" key="1">
    <citation type="submission" date="2019-08" db="EMBL/GenBank/DDBJ databases">
        <authorList>
            <person name="Alioto T."/>
            <person name="Alioto T."/>
            <person name="Gomez Garrido J."/>
        </authorList>
    </citation>
    <scope>NUCLEOTIDE SEQUENCE [LARGE SCALE GENOMIC DNA]</scope>
</reference>
<dbReference type="InterPro" id="IPR036116">
    <property type="entry name" value="FN3_sf"/>
</dbReference>
<dbReference type="InterPro" id="IPR007110">
    <property type="entry name" value="Ig-like_dom"/>
</dbReference>
<dbReference type="SMART" id="SM00409">
    <property type="entry name" value="IG"/>
    <property type="match status" value="3"/>
</dbReference>
<dbReference type="GO" id="GO:0030424">
    <property type="term" value="C:axon"/>
    <property type="evidence" value="ECO:0007669"/>
    <property type="project" value="TreeGrafter"/>
</dbReference>
<keyword evidence="6" id="KW-1185">Reference proteome</keyword>
<dbReference type="SMART" id="SM00408">
    <property type="entry name" value="IGc2"/>
    <property type="match status" value="3"/>
</dbReference>
<evidence type="ECO:0000259" key="4">
    <source>
        <dbReference type="PROSITE" id="PS50835"/>
    </source>
</evidence>
<dbReference type="GO" id="GO:0007411">
    <property type="term" value="P:axon guidance"/>
    <property type="evidence" value="ECO:0007669"/>
    <property type="project" value="TreeGrafter"/>
</dbReference>
<keyword evidence="3" id="KW-0812">Transmembrane</keyword>
<feature type="transmembrane region" description="Helical" evidence="3">
    <location>
        <begin position="26"/>
        <end position="43"/>
    </location>
</feature>
<dbReference type="OrthoDB" id="6159398at2759"/>
<dbReference type="CDD" id="cd00063">
    <property type="entry name" value="FN3"/>
    <property type="match status" value="1"/>
</dbReference>
<dbReference type="SUPFAM" id="SSF49265">
    <property type="entry name" value="Fibronectin type III"/>
    <property type="match status" value="1"/>
</dbReference>
<dbReference type="InterPro" id="IPR003599">
    <property type="entry name" value="Ig_sub"/>
</dbReference>
<accession>A0A5E4M461</accession>
<name>A0A5E4M461_9HEMI</name>
<keyword evidence="3" id="KW-0472">Membrane</keyword>
<organism evidence="5 6">
    <name type="scientific">Cinara cedri</name>
    <dbReference type="NCBI Taxonomy" id="506608"/>
    <lineage>
        <taxon>Eukaryota</taxon>
        <taxon>Metazoa</taxon>
        <taxon>Ecdysozoa</taxon>
        <taxon>Arthropoda</taxon>
        <taxon>Hexapoda</taxon>
        <taxon>Insecta</taxon>
        <taxon>Pterygota</taxon>
        <taxon>Neoptera</taxon>
        <taxon>Paraneoptera</taxon>
        <taxon>Hemiptera</taxon>
        <taxon>Sternorrhyncha</taxon>
        <taxon>Aphidomorpha</taxon>
        <taxon>Aphidoidea</taxon>
        <taxon>Aphididae</taxon>
        <taxon>Lachninae</taxon>
        <taxon>Cinara</taxon>
    </lineage>
</organism>
<dbReference type="GO" id="GO:0007156">
    <property type="term" value="P:homophilic cell adhesion via plasma membrane adhesion molecules"/>
    <property type="evidence" value="ECO:0007669"/>
    <property type="project" value="TreeGrafter"/>
</dbReference>
<evidence type="ECO:0000313" key="5">
    <source>
        <dbReference type="EMBL" id="VVC26777.1"/>
    </source>
</evidence>
<dbReference type="GO" id="GO:0098632">
    <property type="term" value="F:cell-cell adhesion mediator activity"/>
    <property type="evidence" value="ECO:0007669"/>
    <property type="project" value="TreeGrafter"/>
</dbReference>
<evidence type="ECO:0000256" key="3">
    <source>
        <dbReference type="SAM" id="Phobius"/>
    </source>
</evidence>
<dbReference type="EMBL" id="CABPRJ010000046">
    <property type="protein sequence ID" value="VVC26777.1"/>
    <property type="molecule type" value="Genomic_DNA"/>
</dbReference>
<feature type="domain" description="Ig-like" evidence="4">
    <location>
        <begin position="215"/>
        <end position="343"/>
    </location>
</feature>
<feature type="compositionally biased region" description="Low complexity" evidence="2">
    <location>
        <begin position="289"/>
        <end position="299"/>
    </location>
</feature>
<feature type="region of interest" description="Disordered" evidence="2">
    <location>
        <begin position="167"/>
        <end position="192"/>
    </location>
</feature>
<feature type="region of interest" description="Disordered" evidence="2">
    <location>
        <begin position="284"/>
        <end position="304"/>
    </location>
</feature>
<dbReference type="InterPro" id="IPR003598">
    <property type="entry name" value="Ig_sub2"/>
</dbReference>
<dbReference type="SUPFAM" id="SSF48726">
    <property type="entry name" value="Immunoglobulin"/>
    <property type="match status" value="3"/>
</dbReference>
<gene>
    <name evidence="5" type="ORF">CINCED_3A020364</name>
</gene>
<dbReference type="PANTHER" id="PTHR10075">
    <property type="entry name" value="BASIGIN RELATED"/>
    <property type="match status" value="1"/>
</dbReference>
<dbReference type="GO" id="GO:0070593">
    <property type="term" value="P:dendrite self-avoidance"/>
    <property type="evidence" value="ECO:0007669"/>
    <property type="project" value="TreeGrafter"/>
</dbReference>
<dbReference type="CDD" id="cd00096">
    <property type="entry name" value="Ig"/>
    <property type="match status" value="2"/>
</dbReference>
<evidence type="ECO:0000256" key="1">
    <source>
        <dbReference type="ARBA" id="ARBA00023319"/>
    </source>
</evidence>
<evidence type="ECO:0000313" key="6">
    <source>
        <dbReference type="Proteomes" id="UP000325440"/>
    </source>
</evidence>
<dbReference type="Pfam" id="PF13927">
    <property type="entry name" value="Ig_3"/>
    <property type="match status" value="1"/>
</dbReference>
<keyword evidence="3" id="KW-1133">Transmembrane helix</keyword>
<dbReference type="InterPro" id="IPR003961">
    <property type="entry name" value="FN3_dom"/>
</dbReference>
<dbReference type="PROSITE" id="PS50835">
    <property type="entry name" value="IG_LIKE"/>
    <property type="match status" value="3"/>
</dbReference>
<feature type="compositionally biased region" description="Polar residues" evidence="2">
    <location>
        <begin position="618"/>
        <end position="631"/>
    </location>
</feature>
<evidence type="ECO:0000256" key="2">
    <source>
        <dbReference type="SAM" id="MobiDB-lite"/>
    </source>
</evidence>
<protein>
    <submittedName>
        <fullName evidence="5">Fibronectin type III,Immunoglobulin subtype,Immunoglobulin-like domain,Immunoglobulin-like</fullName>
    </submittedName>
</protein>
<feature type="domain" description="Ig-like" evidence="4">
    <location>
        <begin position="121"/>
        <end position="211"/>
    </location>
</feature>
<dbReference type="InterPro" id="IPR013783">
    <property type="entry name" value="Ig-like_fold"/>
</dbReference>
<proteinExistence type="predicted"/>
<dbReference type="InterPro" id="IPR013106">
    <property type="entry name" value="Ig_V-set"/>
</dbReference>
<keyword evidence="1" id="KW-0393">Immunoglobulin domain</keyword>
<dbReference type="Proteomes" id="UP000325440">
    <property type="component" value="Unassembled WGS sequence"/>
</dbReference>